<accession>A0AA88R751</accession>
<comment type="subcellular location">
    <subcellularLocation>
        <location evidence="1">Nucleus</location>
    </subcellularLocation>
</comment>
<feature type="compositionally biased region" description="Basic and acidic residues" evidence="7">
    <location>
        <begin position="223"/>
        <end position="233"/>
    </location>
</feature>
<evidence type="ECO:0000256" key="6">
    <source>
        <dbReference type="PROSITE-ProRule" id="PRU00146"/>
    </source>
</evidence>
<feature type="region of interest" description="Disordered" evidence="7">
    <location>
        <begin position="184"/>
        <end position="233"/>
    </location>
</feature>
<dbReference type="GO" id="GO:0005634">
    <property type="term" value="C:nucleus"/>
    <property type="evidence" value="ECO:0007669"/>
    <property type="project" value="UniProtKB-SubCell"/>
</dbReference>
<dbReference type="PANTHER" id="PTHR46508">
    <property type="entry name" value="PHD FINGER FAMILY PROTEIN"/>
    <property type="match status" value="1"/>
</dbReference>
<dbReference type="AlphaFoldDB" id="A0AA88R751"/>
<feature type="non-terminal residue" evidence="9">
    <location>
        <position position="1"/>
    </location>
</feature>
<dbReference type="Pfam" id="PF00628">
    <property type="entry name" value="PHD"/>
    <property type="match status" value="1"/>
</dbReference>
<evidence type="ECO:0000256" key="3">
    <source>
        <dbReference type="ARBA" id="ARBA00022771"/>
    </source>
</evidence>
<evidence type="ECO:0000256" key="7">
    <source>
        <dbReference type="SAM" id="MobiDB-lite"/>
    </source>
</evidence>
<dbReference type="CDD" id="cd15532">
    <property type="entry name" value="PHD2_CHD_II"/>
    <property type="match status" value="1"/>
</dbReference>
<dbReference type="SUPFAM" id="SSF57903">
    <property type="entry name" value="FYVE/PHD zinc finger"/>
    <property type="match status" value="1"/>
</dbReference>
<keyword evidence="10" id="KW-1185">Reference proteome</keyword>
<gene>
    <name evidence="9" type="ORF">RJ640_011396</name>
</gene>
<keyword evidence="5" id="KW-0539">Nucleus</keyword>
<dbReference type="InterPro" id="IPR011011">
    <property type="entry name" value="Znf_FYVE_PHD"/>
</dbReference>
<evidence type="ECO:0000256" key="4">
    <source>
        <dbReference type="ARBA" id="ARBA00022833"/>
    </source>
</evidence>
<feature type="region of interest" description="Disordered" evidence="7">
    <location>
        <begin position="150"/>
        <end position="172"/>
    </location>
</feature>
<dbReference type="InterPro" id="IPR054292">
    <property type="entry name" value="DUF7028"/>
</dbReference>
<evidence type="ECO:0000256" key="5">
    <source>
        <dbReference type="ARBA" id="ARBA00023242"/>
    </source>
</evidence>
<feature type="region of interest" description="Disordered" evidence="7">
    <location>
        <begin position="111"/>
        <end position="133"/>
    </location>
</feature>
<feature type="non-terminal residue" evidence="9">
    <location>
        <position position="701"/>
    </location>
</feature>
<comment type="caution">
    <text evidence="9">The sequence shown here is derived from an EMBL/GenBank/DDBJ whole genome shotgun (WGS) entry which is preliminary data.</text>
</comment>
<feature type="region of interest" description="Disordered" evidence="7">
    <location>
        <begin position="370"/>
        <end position="421"/>
    </location>
</feature>
<keyword evidence="4" id="KW-0862">Zinc</keyword>
<dbReference type="InterPro" id="IPR019786">
    <property type="entry name" value="Zinc_finger_PHD-type_CS"/>
</dbReference>
<dbReference type="InterPro" id="IPR013083">
    <property type="entry name" value="Znf_RING/FYVE/PHD"/>
</dbReference>
<feature type="compositionally biased region" description="Basic and acidic residues" evidence="7">
    <location>
        <begin position="401"/>
        <end position="421"/>
    </location>
</feature>
<feature type="compositionally biased region" description="Basic and acidic residues" evidence="7">
    <location>
        <begin position="150"/>
        <end position="165"/>
    </location>
</feature>
<keyword evidence="2" id="KW-0479">Metal-binding</keyword>
<proteinExistence type="predicted"/>
<feature type="region of interest" description="Disordered" evidence="7">
    <location>
        <begin position="1"/>
        <end position="24"/>
    </location>
</feature>
<dbReference type="InterPro" id="IPR019787">
    <property type="entry name" value="Znf_PHD-finger"/>
</dbReference>
<dbReference type="InterPro" id="IPR001965">
    <property type="entry name" value="Znf_PHD"/>
</dbReference>
<dbReference type="PANTHER" id="PTHR46508:SF3">
    <property type="entry name" value="ACYL-COA N-ACYLTRANSFERASE WITH RING_FYVE_PHD-TYPE ZINC FINGER PROTEIN"/>
    <property type="match status" value="1"/>
</dbReference>
<protein>
    <recommendedName>
        <fullName evidence="8">PHD-type domain-containing protein</fullName>
    </recommendedName>
</protein>
<dbReference type="GO" id="GO:0008270">
    <property type="term" value="F:zinc ion binding"/>
    <property type="evidence" value="ECO:0007669"/>
    <property type="project" value="UniProtKB-KW"/>
</dbReference>
<organism evidence="9 10">
    <name type="scientific">Escallonia rubra</name>
    <dbReference type="NCBI Taxonomy" id="112253"/>
    <lineage>
        <taxon>Eukaryota</taxon>
        <taxon>Viridiplantae</taxon>
        <taxon>Streptophyta</taxon>
        <taxon>Embryophyta</taxon>
        <taxon>Tracheophyta</taxon>
        <taxon>Spermatophyta</taxon>
        <taxon>Magnoliopsida</taxon>
        <taxon>eudicotyledons</taxon>
        <taxon>Gunneridae</taxon>
        <taxon>Pentapetalae</taxon>
        <taxon>asterids</taxon>
        <taxon>campanulids</taxon>
        <taxon>Escalloniales</taxon>
        <taxon>Escalloniaceae</taxon>
        <taxon>Escallonia</taxon>
    </lineage>
</organism>
<dbReference type="SMART" id="SM00249">
    <property type="entry name" value="PHD"/>
    <property type="match status" value="1"/>
</dbReference>
<evidence type="ECO:0000313" key="9">
    <source>
        <dbReference type="EMBL" id="KAK2980588.1"/>
    </source>
</evidence>
<name>A0AA88R751_9ASTE</name>
<reference evidence="9" key="1">
    <citation type="submission" date="2022-12" db="EMBL/GenBank/DDBJ databases">
        <title>Draft genome assemblies for two species of Escallonia (Escalloniales).</title>
        <authorList>
            <person name="Chanderbali A."/>
            <person name="Dervinis C."/>
            <person name="Anghel I."/>
            <person name="Soltis D."/>
            <person name="Soltis P."/>
            <person name="Zapata F."/>
        </authorList>
    </citation>
    <scope>NUCLEOTIDE SEQUENCE</scope>
    <source>
        <strain evidence="9">UCBG92.1500</strain>
        <tissue evidence="9">Leaf</tissue>
    </source>
</reference>
<evidence type="ECO:0000256" key="1">
    <source>
        <dbReference type="ARBA" id="ARBA00004123"/>
    </source>
</evidence>
<dbReference type="PROSITE" id="PS01359">
    <property type="entry name" value="ZF_PHD_1"/>
    <property type="match status" value="1"/>
</dbReference>
<dbReference type="FunFam" id="3.30.40.10:FF:000465">
    <property type="entry name" value="Increased DNA methylation 1"/>
    <property type="match status" value="1"/>
</dbReference>
<feature type="compositionally biased region" description="Basic and acidic residues" evidence="7">
    <location>
        <begin position="185"/>
        <end position="205"/>
    </location>
</feature>
<dbReference type="Pfam" id="PF16135">
    <property type="entry name" value="TDBD"/>
    <property type="match status" value="1"/>
</dbReference>
<dbReference type="Proteomes" id="UP001187471">
    <property type="component" value="Unassembled WGS sequence"/>
</dbReference>
<feature type="compositionally biased region" description="Low complexity" evidence="7">
    <location>
        <begin position="8"/>
        <end position="17"/>
    </location>
</feature>
<feature type="compositionally biased region" description="Basic residues" evidence="7">
    <location>
        <begin position="447"/>
        <end position="456"/>
    </location>
</feature>
<dbReference type="Pfam" id="PF22970">
    <property type="entry name" value="DUF7028"/>
    <property type="match status" value="1"/>
</dbReference>
<evidence type="ECO:0000259" key="8">
    <source>
        <dbReference type="PROSITE" id="PS50016"/>
    </source>
</evidence>
<feature type="domain" description="PHD-type" evidence="8">
    <location>
        <begin position="631"/>
        <end position="676"/>
    </location>
</feature>
<feature type="region of interest" description="Disordered" evidence="7">
    <location>
        <begin position="245"/>
        <end position="314"/>
    </location>
</feature>
<sequence>KEKKRPRLLLSDSGSSDELVEPVRRRVAQGSDKFRNGSVGYKKGFVEDGSMVRNYSQFEGDRKRGGLDVFEFDEYDRFDGKKIRKGYMDERLNPVRRDFGIGSSRNAAVDKRGSSYFDGRSGMYGGKGRGPEYNVKKRYEMENDEAHLPISSLREKYREAPDEPIRLQGKNGVLKVMVNKKKKLGLSDRSYDQQEAEDTPRKGSRPDAAVKNNVVIRPSFYSDSKRPERPVSFVRKEKSELKLRKSLPIKSSKDGESEEDGSDTALKLGLKSAQASGSSKRIKDEEKSTPPTKSISPARSKESKVKRGSGTEKQLLREQIRNMLLGAGWTIDYRPRRNRDYLDAVYINPTGTAYWSIIKAYEALQKQLEEDDDSVKPSGDSSSFAPLPEDILSKLTRQTRKKIEREMKKKRKEDGGSRRVKDAIMQGSEEGAHSDQHEEKLSVYMKQSRKSLKGRSHAAPSASGDDSSDNIDKGMNGKLSIATHSHLIQGRKSRKIGRCTLLVRGSDKGTNSETDGFVPYTGKRTLLSWLIDSGVVHMSEKVQYMNRRKTRTMLEGWITRDGIHCGCCSKILSVSKFEIHAGSKLRQPFPNIFLESGLSLMQCQIDAWNKQDESKRGGFHIVDTDGDDPNDDTCGLCGDGGDLICCDGCPSTFHQSCLAIQMLPAGDWHCPNCTCKVCGIASGTIAICSLCEKKYHESCGR</sequence>
<dbReference type="InterPro" id="IPR032308">
    <property type="entry name" value="TDBD"/>
</dbReference>
<keyword evidence="3 6" id="KW-0863">Zinc-finger</keyword>
<feature type="region of interest" description="Disordered" evidence="7">
    <location>
        <begin position="447"/>
        <end position="473"/>
    </location>
</feature>
<dbReference type="PROSITE" id="PS50016">
    <property type="entry name" value="ZF_PHD_2"/>
    <property type="match status" value="1"/>
</dbReference>
<evidence type="ECO:0000256" key="2">
    <source>
        <dbReference type="ARBA" id="ARBA00022723"/>
    </source>
</evidence>
<dbReference type="EMBL" id="JAVXUO010001613">
    <property type="protein sequence ID" value="KAK2980588.1"/>
    <property type="molecule type" value="Genomic_DNA"/>
</dbReference>
<dbReference type="Gene3D" id="3.30.40.10">
    <property type="entry name" value="Zinc/RING finger domain, C3HC4 (zinc finger)"/>
    <property type="match status" value="1"/>
</dbReference>
<evidence type="ECO:0000313" key="10">
    <source>
        <dbReference type="Proteomes" id="UP001187471"/>
    </source>
</evidence>